<feature type="transmembrane region" description="Helical" evidence="7">
    <location>
        <begin position="333"/>
        <end position="359"/>
    </location>
</feature>
<feature type="transmembrane region" description="Helical" evidence="7">
    <location>
        <begin position="51"/>
        <end position="71"/>
    </location>
</feature>
<organism evidence="9 10">
    <name type="scientific">Lysobacter niastensis</name>
    <dbReference type="NCBI Taxonomy" id="380629"/>
    <lineage>
        <taxon>Bacteria</taxon>
        <taxon>Pseudomonadati</taxon>
        <taxon>Pseudomonadota</taxon>
        <taxon>Gammaproteobacteria</taxon>
        <taxon>Lysobacterales</taxon>
        <taxon>Lysobacteraceae</taxon>
        <taxon>Lysobacter</taxon>
    </lineage>
</organism>
<evidence type="ECO:0000256" key="4">
    <source>
        <dbReference type="ARBA" id="ARBA00022692"/>
    </source>
</evidence>
<reference evidence="9 10" key="1">
    <citation type="submission" date="2020-11" db="EMBL/GenBank/DDBJ databases">
        <title>Draft Genome Sequence and Secondary Metabolite Biosynthetic Potential of the Lysobacter niastensis Type strain DSM 18481.</title>
        <authorList>
            <person name="Turrini P."/>
            <person name="Artuso I."/>
            <person name="Tescari M."/>
            <person name="Lugli G.A."/>
            <person name="Frangipani E."/>
            <person name="Ventura M."/>
            <person name="Visca P."/>
        </authorList>
    </citation>
    <scope>NUCLEOTIDE SEQUENCE [LARGE SCALE GENOMIC DNA]</scope>
    <source>
        <strain evidence="9 10">DSM 18481</strain>
    </source>
</reference>
<proteinExistence type="predicted"/>
<dbReference type="Pfam" id="PF01553">
    <property type="entry name" value="Acyltransferase"/>
    <property type="match status" value="1"/>
</dbReference>
<dbReference type="EMBL" id="JADLZT010000004">
    <property type="protein sequence ID" value="MBF6024137.1"/>
    <property type="molecule type" value="Genomic_DNA"/>
</dbReference>
<keyword evidence="3" id="KW-1003">Cell membrane</keyword>
<comment type="caution">
    <text evidence="9">The sequence shown here is derived from an EMBL/GenBank/DDBJ whole genome shotgun (WGS) entry which is preliminary data.</text>
</comment>
<gene>
    <name evidence="9" type="ORF">IU514_08845</name>
</gene>
<evidence type="ECO:0000256" key="2">
    <source>
        <dbReference type="ARBA" id="ARBA00022448"/>
    </source>
</evidence>
<evidence type="ECO:0000313" key="10">
    <source>
        <dbReference type="Proteomes" id="UP001429984"/>
    </source>
</evidence>
<dbReference type="CDD" id="cd07989">
    <property type="entry name" value="LPLAT_AGPAT-like"/>
    <property type="match status" value="1"/>
</dbReference>
<dbReference type="InterPro" id="IPR036259">
    <property type="entry name" value="MFS_trans_sf"/>
</dbReference>
<dbReference type="RefSeq" id="WP_194930726.1">
    <property type="nucleotide sequence ID" value="NZ_JADLZT010000004.1"/>
</dbReference>
<evidence type="ECO:0000256" key="1">
    <source>
        <dbReference type="ARBA" id="ARBA00004651"/>
    </source>
</evidence>
<keyword evidence="4 7" id="KW-0812">Transmembrane</keyword>
<dbReference type="InterPro" id="IPR002123">
    <property type="entry name" value="Plipid/glycerol_acylTrfase"/>
</dbReference>
<evidence type="ECO:0000256" key="5">
    <source>
        <dbReference type="ARBA" id="ARBA00022989"/>
    </source>
</evidence>
<dbReference type="InterPro" id="IPR011701">
    <property type="entry name" value="MFS"/>
</dbReference>
<dbReference type="SUPFAM" id="SSF69593">
    <property type="entry name" value="Glycerol-3-phosphate (1)-acyltransferase"/>
    <property type="match status" value="1"/>
</dbReference>
<evidence type="ECO:0000259" key="8">
    <source>
        <dbReference type="SMART" id="SM00563"/>
    </source>
</evidence>
<keyword evidence="10" id="KW-1185">Reference proteome</keyword>
<feature type="transmembrane region" description="Helical" evidence="7">
    <location>
        <begin position="405"/>
        <end position="427"/>
    </location>
</feature>
<feature type="transmembrane region" description="Helical" evidence="7">
    <location>
        <begin position="233"/>
        <end position="252"/>
    </location>
</feature>
<feature type="domain" description="Phospholipid/glycerol acyltransferase" evidence="8">
    <location>
        <begin position="457"/>
        <end position="573"/>
    </location>
</feature>
<feature type="transmembrane region" description="Helical" evidence="7">
    <location>
        <begin position="371"/>
        <end position="393"/>
    </location>
</feature>
<keyword evidence="6 7" id="KW-0472">Membrane</keyword>
<evidence type="ECO:0000256" key="3">
    <source>
        <dbReference type="ARBA" id="ARBA00022475"/>
    </source>
</evidence>
<dbReference type="SMART" id="SM00563">
    <property type="entry name" value="PlsC"/>
    <property type="match status" value="1"/>
</dbReference>
<comment type="subcellular location">
    <subcellularLocation>
        <location evidence="1">Cell membrane</location>
        <topology evidence="1">Multi-pass membrane protein</topology>
    </subcellularLocation>
</comment>
<sequence length="628" mass="68486">MAHNQLDLLRQRRFLPYFFVQALGAFNDNVFRQAIIGLLGYLAVSPQDKTLYTNLAPAIFILPYFLFSATAGQIAEKLEKSKLIRITTAMEIAIMSMAAVGFVTQNMVVLLIALFATGLQSTLFGPVKYSILPSVLKPEELTGGNGLVEMGTSISILIGMIFGGLIFAVAGAQGPWVAGVAVILLAITGNLVSRAIPRVEAGAPDLRINWNPIPESLAIIRLARKQPAVRNSILGVSWFWFVGTVLTSNLPTYAEVNLGGTPTLYVFALALFSIGTGAGSMLCEKLSARTVEIGLVPLGAFGMSAFMIDLYFARSGAATAAGLTVAGFMQQPGSWRIVMDLVGIGLFAGFFVVPLFALIQSRTPRSELSRVIAGMNIQNSGFIVLAAVLGIALQRYLHWSIPQVFLALAIANVIVAIYIFTIVPEFLMRFLSWVLVRGLYRLKLHGIEKNVPDEGAALIVCNHVSYMDALILAASIPRPVRFVMYYKIFNIPVMSWIFRTAKAIPIAGAKEDPELMRRAFEEIDAALAEGEIVGIFPEGALTKDGEIAPFKSGVERILERRPVPVVPMALRNMWTSMWSRRDGRLRRMRVPRRFRAHVDVAAAEPLDGASVDAQTLEAKVRELRGDAA</sequence>
<dbReference type="Pfam" id="PF07690">
    <property type="entry name" value="MFS_1"/>
    <property type="match status" value="1"/>
</dbReference>
<feature type="transmembrane region" description="Helical" evidence="7">
    <location>
        <begin position="264"/>
        <end position="283"/>
    </location>
</feature>
<dbReference type="Gene3D" id="1.20.1250.20">
    <property type="entry name" value="MFS general substrate transporter like domains"/>
    <property type="match status" value="1"/>
</dbReference>
<feature type="transmembrane region" description="Helical" evidence="7">
    <location>
        <begin position="176"/>
        <end position="193"/>
    </location>
</feature>
<protein>
    <submittedName>
        <fullName evidence="9">MFS transporter</fullName>
    </submittedName>
</protein>
<evidence type="ECO:0000256" key="6">
    <source>
        <dbReference type="ARBA" id="ARBA00023136"/>
    </source>
</evidence>
<keyword evidence="5 7" id="KW-1133">Transmembrane helix</keyword>
<dbReference type="SUPFAM" id="SSF103473">
    <property type="entry name" value="MFS general substrate transporter"/>
    <property type="match status" value="1"/>
</dbReference>
<accession>A0ABS0B5V9</accession>
<dbReference type="CDD" id="cd06173">
    <property type="entry name" value="MFS_MefA_like"/>
    <property type="match status" value="1"/>
</dbReference>
<evidence type="ECO:0000313" key="9">
    <source>
        <dbReference type="EMBL" id="MBF6024137.1"/>
    </source>
</evidence>
<keyword evidence="2" id="KW-0813">Transport</keyword>
<dbReference type="PANTHER" id="PTHR43266">
    <property type="entry name" value="MACROLIDE-EFFLUX PROTEIN"/>
    <property type="match status" value="1"/>
</dbReference>
<feature type="transmembrane region" description="Helical" evidence="7">
    <location>
        <begin position="295"/>
        <end position="313"/>
    </location>
</feature>
<evidence type="ECO:0000256" key="7">
    <source>
        <dbReference type="SAM" id="Phobius"/>
    </source>
</evidence>
<dbReference type="Proteomes" id="UP001429984">
    <property type="component" value="Unassembled WGS sequence"/>
</dbReference>
<dbReference type="PANTHER" id="PTHR43266:SF2">
    <property type="entry name" value="MAJOR FACILITATOR SUPERFAMILY (MFS) PROFILE DOMAIN-CONTAINING PROTEIN"/>
    <property type="match status" value="1"/>
</dbReference>
<name>A0ABS0B5V9_9GAMM</name>